<reference evidence="2" key="1">
    <citation type="submission" date="2021-03" db="EMBL/GenBank/DDBJ databases">
        <title>Comparative genomics and phylogenomic investigation of the class Geoglossomycetes provide insights into ecological specialization and systematics.</title>
        <authorList>
            <person name="Melie T."/>
            <person name="Pirro S."/>
            <person name="Miller A.N."/>
            <person name="Quandt A."/>
        </authorList>
    </citation>
    <scope>NUCLEOTIDE SEQUENCE</scope>
    <source>
        <strain evidence="2">CAQ_001_2017</strain>
    </source>
</reference>
<evidence type="ECO:0000313" key="3">
    <source>
        <dbReference type="Proteomes" id="UP000750711"/>
    </source>
</evidence>
<feature type="non-terminal residue" evidence="2">
    <location>
        <position position="1"/>
    </location>
</feature>
<dbReference type="Proteomes" id="UP000750711">
    <property type="component" value="Unassembled WGS sequence"/>
</dbReference>
<comment type="caution">
    <text evidence="2">The sequence shown here is derived from an EMBL/GenBank/DDBJ whole genome shotgun (WGS) entry which is preliminary data.</text>
</comment>
<sequence length="188" mass="20718">EADQQLLLSILATHTIVLNHAAIAERIGPHCTPRAVVERIKKLKKMSKDGGFDKGGGGYVPKVSKATGSSSKRKNITPDNTPSPKKAKVDIVKFDEDSDEIKDVIGMNVAKSTPTVYSAAYEREEQQQQNHNPTHGDSANVVERAAYQEELKEPLSPMPELPIDSYAYEPLNLYGHHDDLLIPFENGE</sequence>
<keyword evidence="3" id="KW-1185">Reference proteome</keyword>
<accession>A0A9P8IGY7</accession>
<proteinExistence type="predicted"/>
<gene>
    <name evidence="2" type="ORF">GP486_006411</name>
</gene>
<evidence type="ECO:0000256" key="1">
    <source>
        <dbReference type="SAM" id="MobiDB-lite"/>
    </source>
</evidence>
<feature type="region of interest" description="Disordered" evidence="1">
    <location>
        <begin position="124"/>
        <end position="160"/>
    </location>
</feature>
<organism evidence="2 3">
    <name type="scientific">Trichoglossum hirsutum</name>
    <dbReference type="NCBI Taxonomy" id="265104"/>
    <lineage>
        <taxon>Eukaryota</taxon>
        <taxon>Fungi</taxon>
        <taxon>Dikarya</taxon>
        <taxon>Ascomycota</taxon>
        <taxon>Pezizomycotina</taxon>
        <taxon>Geoglossomycetes</taxon>
        <taxon>Geoglossales</taxon>
        <taxon>Geoglossaceae</taxon>
        <taxon>Trichoglossum</taxon>
    </lineage>
</organism>
<protein>
    <submittedName>
        <fullName evidence="2">Uncharacterized protein</fullName>
    </submittedName>
</protein>
<name>A0A9P8IGY7_9PEZI</name>
<dbReference type="EMBL" id="JAGHQM010001437">
    <property type="protein sequence ID" value="KAH0555644.1"/>
    <property type="molecule type" value="Genomic_DNA"/>
</dbReference>
<evidence type="ECO:0000313" key="2">
    <source>
        <dbReference type="EMBL" id="KAH0555644.1"/>
    </source>
</evidence>
<dbReference type="AlphaFoldDB" id="A0A9P8IGY7"/>
<feature type="region of interest" description="Disordered" evidence="1">
    <location>
        <begin position="47"/>
        <end position="89"/>
    </location>
</feature>
<feature type="compositionally biased region" description="Polar residues" evidence="1">
    <location>
        <begin position="127"/>
        <end position="137"/>
    </location>
</feature>